<dbReference type="EMBL" id="AUBJ02000001">
    <property type="protein sequence ID" value="MCP2332688.1"/>
    <property type="molecule type" value="Genomic_DNA"/>
</dbReference>
<dbReference type="InterPro" id="IPR042271">
    <property type="entry name" value="Zinicin_2_N"/>
</dbReference>
<reference evidence="1 2" key="1">
    <citation type="submission" date="2022-06" db="EMBL/GenBank/DDBJ databases">
        <title>Genomic Encyclopedia of Type Strains, Phase I: the one thousand microbial genomes (KMG-I) project.</title>
        <authorList>
            <person name="Kyrpides N."/>
        </authorList>
    </citation>
    <scope>NUCLEOTIDE SEQUENCE [LARGE SCALE GENOMIC DNA]</scope>
    <source>
        <strain evidence="1 2">DSM 43889</strain>
    </source>
</reference>
<sequence>MPSGSVWGVDAKSVATVPARVDRTGPIAWDVARSTAVRLVGRGPQVPMEDALRAVSGLRELSGEAEGHVRELTGLGHDLPLREGLVLDRPGWASSAVEGMAALVDRAMPARRNAGLIAALASKAAGVQAGAVLAYLGGRVLGQYDPFGGDDGQGRLLLIAPNIVGVQRALRVPPADFQMWVCLHEATHRLQFTAVPWLRDHFATEVGTLLGSMDETVVGALDRLPELVRALRNRRSSDGGEPPALVELLQSPAQRAHLDRLLALGTLLEGHADHVMDAVGPRVVPSVRRIRARFTVRRRGGGLLDRALRVLLGVDAKVRQYAEGAAFTRHVVRRAGMDGFNAVWTSPETLPTRAEISEPAAWLRRVHG</sequence>
<gene>
    <name evidence="1" type="ORF">G443_002958</name>
</gene>
<name>A0ABT1JJL2_ACTCY</name>
<comment type="caution">
    <text evidence="1">The sequence shown here is derived from an EMBL/GenBank/DDBJ whole genome shotgun (WGS) entry which is preliminary data.</text>
</comment>
<keyword evidence="1" id="KW-0378">Hydrolase</keyword>
<dbReference type="GO" id="GO:0016787">
    <property type="term" value="F:hydrolase activity"/>
    <property type="evidence" value="ECO:0007669"/>
    <property type="project" value="UniProtKB-KW"/>
</dbReference>
<keyword evidence="2" id="KW-1185">Reference proteome</keyword>
<organism evidence="1 2">
    <name type="scientific">Actinoalloteichus caeruleus DSM 43889</name>
    <dbReference type="NCBI Taxonomy" id="1120930"/>
    <lineage>
        <taxon>Bacteria</taxon>
        <taxon>Bacillati</taxon>
        <taxon>Actinomycetota</taxon>
        <taxon>Actinomycetes</taxon>
        <taxon>Pseudonocardiales</taxon>
        <taxon>Pseudonocardiaceae</taxon>
        <taxon>Actinoalloteichus</taxon>
        <taxon>Actinoalloteichus cyanogriseus</taxon>
    </lineage>
</organism>
<dbReference type="Pfam" id="PF10103">
    <property type="entry name" value="Zincin_2"/>
    <property type="match status" value="1"/>
</dbReference>
<dbReference type="SUPFAM" id="SSF55486">
    <property type="entry name" value="Metalloproteases ('zincins'), catalytic domain"/>
    <property type="match status" value="1"/>
</dbReference>
<dbReference type="InterPro" id="IPR022454">
    <property type="entry name" value="CHP03883_F420-assoc"/>
</dbReference>
<protein>
    <submittedName>
        <fullName evidence="1">Hydrolase/uncharacterized protein, coenzyme F420 biosynthesis associated</fullName>
    </submittedName>
</protein>
<dbReference type="PANTHER" id="PTHR39420">
    <property type="match status" value="1"/>
</dbReference>
<evidence type="ECO:0000313" key="2">
    <source>
        <dbReference type="Proteomes" id="UP000791080"/>
    </source>
</evidence>
<dbReference type="PANTHER" id="PTHR39420:SF1">
    <property type="entry name" value="HYDROLASE"/>
    <property type="match status" value="1"/>
</dbReference>
<accession>A0ABT1JJL2</accession>
<evidence type="ECO:0000313" key="1">
    <source>
        <dbReference type="EMBL" id="MCP2332688.1"/>
    </source>
</evidence>
<dbReference type="Gene3D" id="1.20.150.30">
    <property type="entry name" value="Zincin-like metallopeptidase, N-terminal domain"/>
    <property type="match status" value="1"/>
</dbReference>
<proteinExistence type="predicted"/>
<dbReference type="NCBIfam" id="TIGR03624">
    <property type="entry name" value="putative hydrolase"/>
    <property type="match status" value="1"/>
</dbReference>
<dbReference type="Proteomes" id="UP000791080">
    <property type="component" value="Unassembled WGS sequence"/>
</dbReference>
<dbReference type="NCBIfam" id="TIGR03883">
    <property type="entry name" value="DUF2342_F420"/>
    <property type="match status" value="1"/>
</dbReference>
<dbReference type="InterPro" id="IPR018766">
    <property type="entry name" value="Zinicin_2"/>
</dbReference>